<evidence type="ECO:0000256" key="2">
    <source>
        <dbReference type="SAM" id="SignalP"/>
    </source>
</evidence>
<evidence type="ECO:0000313" key="4">
    <source>
        <dbReference type="Proteomes" id="UP000646749"/>
    </source>
</evidence>
<proteinExistence type="predicted"/>
<comment type="caution">
    <text evidence="3">The sequence shown here is derived from an EMBL/GenBank/DDBJ whole genome shotgun (WGS) entry which is preliminary data.</text>
</comment>
<dbReference type="EMBL" id="BONW01000039">
    <property type="protein sequence ID" value="GIG91554.1"/>
    <property type="molecule type" value="Genomic_DNA"/>
</dbReference>
<sequence>MLAVACATALPLLACAGGGGGEGPRWADGVPTTDSSSVAPTPTEVGPTPTLTPTARPTAARTTRPAATTPATRRARTMAEQTTVTVRVTGGFGQSQNFTGLHQEGCGNPSFGLVQVRVGAAANVSSVSFRYQVNTPVPFSGSGSGRTIGNDRSTWLASLGPFRAESRNAAGGTIAVTATAKFKDGSNRSGRVNTALKPCQR</sequence>
<dbReference type="Proteomes" id="UP000646749">
    <property type="component" value="Unassembled WGS sequence"/>
</dbReference>
<feature type="signal peptide" evidence="2">
    <location>
        <begin position="1"/>
        <end position="16"/>
    </location>
</feature>
<feature type="region of interest" description="Disordered" evidence="1">
    <location>
        <begin position="24"/>
        <end position="78"/>
    </location>
</feature>
<keyword evidence="4" id="KW-1185">Reference proteome</keyword>
<reference evidence="3 4" key="1">
    <citation type="submission" date="2021-01" db="EMBL/GenBank/DDBJ databases">
        <title>Whole genome shotgun sequence of Plantactinospora endophytica NBRC 110450.</title>
        <authorList>
            <person name="Komaki H."/>
            <person name="Tamura T."/>
        </authorList>
    </citation>
    <scope>NUCLEOTIDE SEQUENCE [LARGE SCALE GENOMIC DNA]</scope>
    <source>
        <strain evidence="3 4">NBRC 110450</strain>
    </source>
</reference>
<organism evidence="3 4">
    <name type="scientific">Plantactinospora endophytica</name>
    <dbReference type="NCBI Taxonomy" id="673535"/>
    <lineage>
        <taxon>Bacteria</taxon>
        <taxon>Bacillati</taxon>
        <taxon>Actinomycetota</taxon>
        <taxon>Actinomycetes</taxon>
        <taxon>Micromonosporales</taxon>
        <taxon>Micromonosporaceae</taxon>
        <taxon>Plantactinospora</taxon>
    </lineage>
</organism>
<protein>
    <submittedName>
        <fullName evidence="3">Uncharacterized protein</fullName>
    </submittedName>
</protein>
<evidence type="ECO:0000256" key="1">
    <source>
        <dbReference type="SAM" id="MobiDB-lite"/>
    </source>
</evidence>
<keyword evidence="2" id="KW-0732">Signal</keyword>
<accession>A0ABQ4EA04</accession>
<feature type="compositionally biased region" description="Low complexity" evidence="1">
    <location>
        <begin position="47"/>
        <end position="72"/>
    </location>
</feature>
<name>A0ABQ4EA04_9ACTN</name>
<feature type="chain" id="PRO_5045827144" evidence="2">
    <location>
        <begin position="17"/>
        <end position="201"/>
    </location>
</feature>
<gene>
    <name evidence="3" type="ORF">Pen02_64900</name>
</gene>
<evidence type="ECO:0000313" key="3">
    <source>
        <dbReference type="EMBL" id="GIG91554.1"/>
    </source>
</evidence>